<evidence type="ECO:0000313" key="3">
    <source>
        <dbReference type="Proteomes" id="UP001283361"/>
    </source>
</evidence>
<comment type="caution">
    <text evidence="2">The sequence shown here is derived from an EMBL/GenBank/DDBJ whole genome shotgun (WGS) entry which is preliminary data.</text>
</comment>
<reference evidence="2" key="1">
    <citation type="journal article" date="2023" name="G3 (Bethesda)">
        <title>A reference genome for the long-term kleptoplast-retaining sea slug Elysia crispata morphotype clarki.</title>
        <authorList>
            <person name="Eastman K.E."/>
            <person name="Pendleton A.L."/>
            <person name="Shaikh M.A."/>
            <person name="Suttiyut T."/>
            <person name="Ogas R."/>
            <person name="Tomko P."/>
            <person name="Gavelis G."/>
            <person name="Widhalm J.R."/>
            <person name="Wisecaver J.H."/>
        </authorList>
    </citation>
    <scope>NUCLEOTIDE SEQUENCE</scope>
    <source>
        <strain evidence="2">ECLA1</strain>
    </source>
</reference>
<dbReference type="Proteomes" id="UP001283361">
    <property type="component" value="Unassembled WGS sequence"/>
</dbReference>
<dbReference type="AlphaFoldDB" id="A0AAE1DU34"/>
<name>A0AAE1DU34_9GAST</name>
<feature type="signal peptide" evidence="1">
    <location>
        <begin position="1"/>
        <end position="27"/>
    </location>
</feature>
<gene>
    <name evidence="2" type="ORF">RRG08_012741</name>
</gene>
<keyword evidence="3" id="KW-1185">Reference proteome</keyword>
<dbReference type="EMBL" id="JAWDGP010002452">
    <property type="protein sequence ID" value="KAK3783106.1"/>
    <property type="molecule type" value="Genomic_DNA"/>
</dbReference>
<sequence length="376" mass="41226">MENIWYRKVLATIAAIVCVIYVSPSNAQTNNQANKCIEDFSNALIKCVTDASLTSGNFLWFVTNGTSSRSEQPADQNAFKTEICGLQQQIGACTFQSVASIINSTACVGTSAATNQQDVIRTQLNTIFGTYDSKCMHPCRNTLATELRDCYTDSGLDPKLFLSNSSNGAVVGSNEEQIGMFCGAKGALVSCMQRRVDACPEAPQILRAIDLDIPSFEKGVTVLCEHPKVYLHGLACFADSTNEVDRCQQKEAQSLVQLDLQAREGNWTESRFFEAFCQIAIDQVECDLKAWGNKNHEACVEAVIGLRRELECELVAPQCNVNTKQINELDHTCHPEKFMKKKRENFSKGSASAAALTYTAISVTTLVTAVYSAMLL</sequence>
<organism evidence="2 3">
    <name type="scientific">Elysia crispata</name>
    <name type="common">lettuce slug</name>
    <dbReference type="NCBI Taxonomy" id="231223"/>
    <lineage>
        <taxon>Eukaryota</taxon>
        <taxon>Metazoa</taxon>
        <taxon>Spiralia</taxon>
        <taxon>Lophotrochozoa</taxon>
        <taxon>Mollusca</taxon>
        <taxon>Gastropoda</taxon>
        <taxon>Heterobranchia</taxon>
        <taxon>Euthyneura</taxon>
        <taxon>Panpulmonata</taxon>
        <taxon>Sacoglossa</taxon>
        <taxon>Placobranchoidea</taxon>
        <taxon>Plakobranchidae</taxon>
        <taxon>Elysia</taxon>
    </lineage>
</organism>
<proteinExistence type="predicted"/>
<accession>A0AAE1DU34</accession>
<protein>
    <submittedName>
        <fullName evidence="2">Uncharacterized protein</fullName>
    </submittedName>
</protein>
<keyword evidence="1" id="KW-0732">Signal</keyword>
<evidence type="ECO:0000256" key="1">
    <source>
        <dbReference type="SAM" id="SignalP"/>
    </source>
</evidence>
<feature type="chain" id="PRO_5042185279" evidence="1">
    <location>
        <begin position="28"/>
        <end position="376"/>
    </location>
</feature>
<evidence type="ECO:0000313" key="2">
    <source>
        <dbReference type="EMBL" id="KAK3783106.1"/>
    </source>
</evidence>